<organism evidence="2 3">
    <name type="scientific">Achaetomium macrosporum</name>
    <dbReference type="NCBI Taxonomy" id="79813"/>
    <lineage>
        <taxon>Eukaryota</taxon>
        <taxon>Fungi</taxon>
        <taxon>Dikarya</taxon>
        <taxon>Ascomycota</taxon>
        <taxon>Pezizomycotina</taxon>
        <taxon>Sordariomycetes</taxon>
        <taxon>Sordariomycetidae</taxon>
        <taxon>Sordariales</taxon>
        <taxon>Chaetomiaceae</taxon>
        <taxon>Achaetomium</taxon>
    </lineage>
</organism>
<reference evidence="2" key="2">
    <citation type="submission" date="2023-05" db="EMBL/GenBank/DDBJ databases">
        <authorList>
            <consortium name="Lawrence Berkeley National Laboratory"/>
            <person name="Steindorff A."/>
            <person name="Hensen N."/>
            <person name="Bonometti L."/>
            <person name="Westerberg I."/>
            <person name="Brannstrom I.O."/>
            <person name="Guillou S."/>
            <person name="Cros-Aarteil S."/>
            <person name="Calhoun S."/>
            <person name="Haridas S."/>
            <person name="Kuo A."/>
            <person name="Mondo S."/>
            <person name="Pangilinan J."/>
            <person name="Riley R."/>
            <person name="Labutti K."/>
            <person name="Andreopoulos B."/>
            <person name="Lipzen A."/>
            <person name="Chen C."/>
            <person name="Yanf M."/>
            <person name="Daum C."/>
            <person name="Ng V."/>
            <person name="Clum A."/>
            <person name="Ohm R."/>
            <person name="Martin F."/>
            <person name="Silar P."/>
            <person name="Natvig D."/>
            <person name="Lalanne C."/>
            <person name="Gautier V."/>
            <person name="Ament-Velasquez S.L."/>
            <person name="Kruys A."/>
            <person name="Hutchinson M.I."/>
            <person name="Powell A.J."/>
            <person name="Barry K."/>
            <person name="Miller A.N."/>
            <person name="Grigoriev I.V."/>
            <person name="Debuchy R."/>
            <person name="Gladieux P."/>
            <person name="Thoren M.H."/>
            <person name="Johannesson H."/>
        </authorList>
    </citation>
    <scope>NUCLEOTIDE SEQUENCE</scope>
    <source>
        <strain evidence="2">CBS 532.94</strain>
    </source>
</reference>
<feature type="region of interest" description="Disordered" evidence="1">
    <location>
        <begin position="23"/>
        <end position="362"/>
    </location>
</feature>
<feature type="compositionally biased region" description="Polar residues" evidence="1">
    <location>
        <begin position="103"/>
        <end position="117"/>
    </location>
</feature>
<protein>
    <submittedName>
        <fullName evidence="2">Uncharacterized protein</fullName>
    </submittedName>
</protein>
<keyword evidence="3" id="KW-1185">Reference proteome</keyword>
<comment type="caution">
    <text evidence="2">The sequence shown here is derived from an EMBL/GenBank/DDBJ whole genome shotgun (WGS) entry which is preliminary data.</text>
</comment>
<evidence type="ECO:0000313" key="2">
    <source>
        <dbReference type="EMBL" id="KAK4233360.1"/>
    </source>
</evidence>
<reference evidence="2" key="1">
    <citation type="journal article" date="2023" name="Mol. Phylogenet. Evol.">
        <title>Genome-scale phylogeny and comparative genomics of the fungal order Sordariales.</title>
        <authorList>
            <person name="Hensen N."/>
            <person name="Bonometti L."/>
            <person name="Westerberg I."/>
            <person name="Brannstrom I.O."/>
            <person name="Guillou S."/>
            <person name="Cros-Aarteil S."/>
            <person name="Calhoun S."/>
            <person name="Haridas S."/>
            <person name="Kuo A."/>
            <person name="Mondo S."/>
            <person name="Pangilinan J."/>
            <person name="Riley R."/>
            <person name="LaButti K."/>
            <person name="Andreopoulos B."/>
            <person name="Lipzen A."/>
            <person name="Chen C."/>
            <person name="Yan M."/>
            <person name="Daum C."/>
            <person name="Ng V."/>
            <person name="Clum A."/>
            <person name="Steindorff A."/>
            <person name="Ohm R.A."/>
            <person name="Martin F."/>
            <person name="Silar P."/>
            <person name="Natvig D.O."/>
            <person name="Lalanne C."/>
            <person name="Gautier V."/>
            <person name="Ament-Velasquez S.L."/>
            <person name="Kruys A."/>
            <person name="Hutchinson M.I."/>
            <person name="Powell A.J."/>
            <person name="Barry K."/>
            <person name="Miller A.N."/>
            <person name="Grigoriev I.V."/>
            <person name="Debuchy R."/>
            <person name="Gladieux P."/>
            <person name="Hiltunen Thoren M."/>
            <person name="Johannesson H."/>
        </authorList>
    </citation>
    <scope>NUCLEOTIDE SEQUENCE</scope>
    <source>
        <strain evidence="2">CBS 532.94</strain>
    </source>
</reference>
<feature type="compositionally biased region" description="Polar residues" evidence="1">
    <location>
        <begin position="214"/>
        <end position="223"/>
    </location>
</feature>
<dbReference type="EMBL" id="MU860577">
    <property type="protein sequence ID" value="KAK4233360.1"/>
    <property type="molecule type" value="Genomic_DNA"/>
</dbReference>
<accession>A0AAN7H9W0</accession>
<feature type="compositionally biased region" description="Basic residues" evidence="1">
    <location>
        <begin position="327"/>
        <end position="337"/>
    </location>
</feature>
<feature type="compositionally biased region" description="Basic residues" evidence="1">
    <location>
        <begin position="347"/>
        <end position="359"/>
    </location>
</feature>
<feature type="compositionally biased region" description="Polar residues" evidence="1">
    <location>
        <begin position="77"/>
        <end position="91"/>
    </location>
</feature>
<name>A0AAN7H9W0_9PEZI</name>
<dbReference type="AlphaFoldDB" id="A0AAN7H9W0"/>
<proteinExistence type="predicted"/>
<evidence type="ECO:0000256" key="1">
    <source>
        <dbReference type="SAM" id="MobiDB-lite"/>
    </source>
</evidence>
<gene>
    <name evidence="2" type="ORF">C8A03DRAFT_48072</name>
</gene>
<sequence>MSSSCNLNSVDDPARELLAAAHNKVKSCSVSAGKNVDAASDESDAPEPSVTIRPGPDDEFAKQQQRRGSLGPFLEPLSSSPETVHATQTQPLLAGCAAFLPGQASTPDNTSRDTTVPETDAASLAEHGATRHGHGMQHGPQPSEKPCGTTSNHDGSICLDNESWDRLTPGAPAETRASTPTLPNADGISELELVDAEPRLRLHSPGSAAPSLEAETQQRSDSCCLSHHHHRGDSVRTSDPEHRHPQVPDDGGEQDEESSVVPPQAQESRPGMPSLSGNESGNEHELANTEPSMQPPADQGQANLQHNIRCPRRCNTDDEEGLLSHCGNRHQGKRRRVNPSAPTTRRTVPKRQTRPHQRSSTRQQCLRVPALEEETVEAGFASFEEWPLEAVLKRVWSTAGRTSSTERAYPPKVTSTAKVQDAAGYFEVEEILNSRQREG</sequence>
<feature type="compositionally biased region" description="Basic and acidic residues" evidence="1">
    <location>
        <begin position="232"/>
        <end position="247"/>
    </location>
</feature>
<evidence type="ECO:0000313" key="3">
    <source>
        <dbReference type="Proteomes" id="UP001303760"/>
    </source>
</evidence>
<dbReference type="Proteomes" id="UP001303760">
    <property type="component" value="Unassembled WGS sequence"/>
</dbReference>